<feature type="signal peptide" evidence="1">
    <location>
        <begin position="1"/>
        <end position="22"/>
    </location>
</feature>
<dbReference type="EMBL" id="WCIF01000040">
    <property type="protein sequence ID" value="KAB5432975.1"/>
    <property type="molecule type" value="Genomic_DNA"/>
</dbReference>
<evidence type="ECO:0000256" key="1">
    <source>
        <dbReference type="SAM" id="SignalP"/>
    </source>
</evidence>
<comment type="caution">
    <text evidence="3">The sequence shown here is derived from an EMBL/GenBank/DDBJ whole genome shotgun (WGS) entry which is preliminary data.</text>
</comment>
<dbReference type="EMBL" id="WCXA01000007">
    <property type="protein sequence ID" value="KAB3864876.1"/>
    <property type="molecule type" value="Genomic_DNA"/>
</dbReference>
<reference evidence="5" key="3">
    <citation type="submission" date="2021-06" db="EMBL/GenBank/DDBJ databases">
        <title>Collection of gut derived symbiotic bacterial strains cultured from healthy donors.</title>
        <authorList>
            <person name="Lin H."/>
            <person name="Littmann E."/>
            <person name="Pamer E.G."/>
        </authorList>
    </citation>
    <scope>NUCLEOTIDE SEQUENCE</scope>
    <source>
        <strain evidence="6">MSK.19.85</strain>
        <strain evidence="5">MSK.6.33</strain>
    </source>
</reference>
<dbReference type="EMBL" id="WCWW01000081">
    <property type="protein sequence ID" value="KAB3851819.1"/>
    <property type="molecule type" value="Genomic_DNA"/>
</dbReference>
<dbReference type="EMBL" id="JAHPYS010000016">
    <property type="protein sequence ID" value="MBU9138921.1"/>
    <property type="molecule type" value="Genomic_DNA"/>
</dbReference>
<dbReference type="Proteomes" id="UP000758576">
    <property type="component" value="Unassembled WGS sequence"/>
</dbReference>
<keyword evidence="1" id="KW-0732">Signal</keyword>
<evidence type="ECO:0000313" key="2">
    <source>
        <dbReference type="EMBL" id="KAB3851819.1"/>
    </source>
</evidence>
<dbReference type="Proteomes" id="UP000441522">
    <property type="component" value="Unassembled WGS sequence"/>
</dbReference>
<protein>
    <recommendedName>
        <fullName evidence="10">Lipocalin-like domain-containing protein</fullName>
    </recommendedName>
</protein>
<dbReference type="Proteomes" id="UP000462885">
    <property type="component" value="Unassembled WGS sequence"/>
</dbReference>
<reference evidence="7 9" key="1">
    <citation type="journal article" date="2019" name="Nat. Med.">
        <title>A library of human gut bacterial isolates paired with longitudinal multiomics data enables mechanistic microbiome research.</title>
        <authorList>
            <person name="Poyet M."/>
            <person name="Groussin M."/>
            <person name="Gibbons S.M."/>
            <person name="Avila-Pacheco J."/>
            <person name="Jiang X."/>
            <person name="Kearney S.M."/>
            <person name="Perrotta A.R."/>
            <person name="Berdy B."/>
            <person name="Zhao S."/>
            <person name="Lieberman T.D."/>
            <person name="Swanson P.K."/>
            <person name="Smith M."/>
            <person name="Roesemann S."/>
            <person name="Alexander J.E."/>
            <person name="Rich S.A."/>
            <person name="Livny J."/>
            <person name="Vlamakis H."/>
            <person name="Clish C."/>
            <person name="Bullock K."/>
            <person name="Deik A."/>
            <person name="Scott J."/>
            <person name="Pierce K.A."/>
            <person name="Xavier R.J."/>
            <person name="Alm E.J."/>
        </authorList>
    </citation>
    <scope>NUCLEOTIDE SEQUENCE [LARGE SCALE GENOMIC DNA]</scope>
    <source>
        <strain evidence="2 7">BIOML-A5</strain>
        <strain evidence="3 9">BIOML-A9</strain>
    </source>
</reference>
<evidence type="ECO:0000313" key="9">
    <source>
        <dbReference type="Proteomes" id="UP000470332"/>
    </source>
</evidence>
<proteinExistence type="predicted"/>
<evidence type="ECO:0000313" key="8">
    <source>
        <dbReference type="Proteomes" id="UP000462885"/>
    </source>
</evidence>
<organism evidence="3 9">
    <name type="scientific">Phocaeicola vulgatus</name>
    <name type="common">Bacteroides vulgatus</name>
    <dbReference type="NCBI Taxonomy" id="821"/>
    <lineage>
        <taxon>Bacteria</taxon>
        <taxon>Pseudomonadati</taxon>
        <taxon>Bacteroidota</taxon>
        <taxon>Bacteroidia</taxon>
        <taxon>Bacteroidales</taxon>
        <taxon>Bacteroidaceae</taxon>
        <taxon>Phocaeicola</taxon>
    </lineage>
</organism>
<sequence length="137" mass="15987">MRRFRLLATSLLVALCTGFSSCGDDVTNEIIQEVQEPDNTLELLIGTWEGTGEVAGRLFKFNEDYTYSYDTPYSNETENGTFEYFPNRYMFVTYYTNDWGQGDWKEENIIYTIVKITEDELILNNNGHSDIIIFKRK</sequence>
<evidence type="ECO:0000313" key="5">
    <source>
        <dbReference type="EMBL" id="MBU9138921.1"/>
    </source>
</evidence>
<name>A0A380Z9K6_PHOVU</name>
<evidence type="ECO:0000313" key="6">
    <source>
        <dbReference type="EMBL" id="MBV3489372.1"/>
    </source>
</evidence>
<dbReference type="PROSITE" id="PS51257">
    <property type="entry name" value="PROKAR_LIPOPROTEIN"/>
    <property type="match status" value="1"/>
</dbReference>
<evidence type="ECO:0000313" key="4">
    <source>
        <dbReference type="EMBL" id="KAB5432975.1"/>
    </source>
</evidence>
<evidence type="ECO:0000313" key="7">
    <source>
        <dbReference type="Proteomes" id="UP000441522"/>
    </source>
</evidence>
<dbReference type="Proteomes" id="UP000736888">
    <property type="component" value="Unassembled WGS sequence"/>
</dbReference>
<dbReference type="EMBL" id="JAHOGA010000025">
    <property type="protein sequence ID" value="MBV3489372.1"/>
    <property type="molecule type" value="Genomic_DNA"/>
</dbReference>
<accession>A0A380Z9K6</accession>
<reference evidence="4 8" key="2">
    <citation type="submission" date="2019-10" db="EMBL/GenBank/DDBJ databases">
        <title>Genome Sequence and Assembly of iSURF_14.</title>
        <authorList>
            <person name="Wucher B.R."/>
            <person name="Ruoff K.L."/>
            <person name="Price C.E."/>
            <person name="Valls R.R."/>
            <person name="O'Toole G.A."/>
        </authorList>
    </citation>
    <scope>NUCLEOTIDE SEQUENCE [LARGE SCALE GENOMIC DNA]</scope>
    <source>
        <strain evidence="4 8">ANK132K_3B</strain>
    </source>
</reference>
<gene>
    <name evidence="4" type="ORF">F9Z94_20740</name>
    <name evidence="2" type="ORF">GAS29_21200</name>
    <name evidence="3" type="ORF">GAS37_04935</name>
    <name evidence="6" type="ORF">KSX14_12150</name>
    <name evidence="5" type="ORF">KTG10_09185</name>
</gene>
<dbReference type="Proteomes" id="UP000470332">
    <property type="component" value="Unassembled WGS sequence"/>
</dbReference>
<feature type="chain" id="PRO_5044074917" description="Lipocalin-like domain-containing protein" evidence="1">
    <location>
        <begin position="23"/>
        <end position="137"/>
    </location>
</feature>
<evidence type="ECO:0008006" key="10">
    <source>
        <dbReference type="Google" id="ProtNLM"/>
    </source>
</evidence>
<evidence type="ECO:0000313" key="3">
    <source>
        <dbReference type="EMBL" id="KAB3864876.1"/>
    </source>
</evidence>
<dbReference type="RefSeq" id="WP_005853355.1">
    <property type="nucleotide sequence ID" value="NZ_BAABYE010000001.1"/>
</dbReference>
<dbReference type="AlphaFoldDB" id="A0A380Z9K6"/>